<proteinExistence type="predicted"/>
<sequence length="59" mass="6572">MLLIDPKRASVWWSATLLAGTPSHLHRSPSQICLGNPPRELASHSTSLTMKYTYYVLSS</sequence>
<evidence type="ECO:0000313" key="2">
    <source>
        <dbReference type="Proteomes" id="UP000253729"/>
    </source>
</evidence>
<dbReference type="EMBL" id="KZ852067">
    <property type="protein sequence ID" value="RDH29507.1"/>
    <property type="molecule type" value="Genomic_DNA"/>
</dbReference>
<dbReference type="GeneID" id="38135931"/>
<dbReference type="RefSeq" id="XP_026622529.1">
    <property type="nucleotide sequence ID" value="XM_026767575.1"/>
</dbReference>
<organism evidence="1 2">
    <name type="scientific">Aspergillus welwitschiae</name>
    <dbReference type="NCBI Taxonomy" id="1341132"/>
    <lineage>
        <taxon>Eukaryota</taxon>
        <taxon>Fungi</taxon>
        <taxon>Dikarya</taxon>
        <taxon>Ascomycota</taxon>
        <taxon>Pezizomycotina</taxon>
        <taxon>Eurotiomycetes</taxon>
        <taxon>Eurotiomycetidae</taxon>
        <taxon>Eurotiales</taxon>
        <taxon>Aspergillaceae</taxon>
        <taxon>Aspergillus</taxon>
        <taxon>Aspergillus subgen. Circumdati</taxon>
    </lineage>
</organism>
<gene>
    <name evidence="1" type="ORF">BDQ94DRAFT_150417</name>
</gene>
<dbReference type="AlphaFoldDB" id="A0A3F3PRE0"/>
<dbReference type="Proteomes" id="UP000253729">
    <property type="component" value="Unassembled WGS sequence"/>
</dbReference>
<reference evidence="1 2" key="1">
    <citation type="submission" date="2018-07" db="EMBL/GenBank/DDBJ databases">
        <title>The genomes of Aspergillus section Nigri reveals drivers in fungal speciation.</title>
        <authorList>
            <consortium name="DOE Joint Genome Institute"/>
            <person name="Vesth T.C."/>
            <person name="Nybo J."/>
            <person name="Theobald S."/>
            <person name="Brandl J."/>
            <person name="Frisvad J.C."/>
            <person name="Nielsen K.F."/>
            <person name="Lyhne E.K."/>
            <person name="Kogle M.E."/>
            <person name="Kuo A."/>
            <person name="Riley R."/>
            <person name="Clum A."/>
            <person name="Nolan M."/>
            <person name="Lipzen A."/>
            <person name="Salamov A."/>
            <person name="Henrissat B."/>
            <person name="Wiebenga A."/>
            <person name="De vries R.P."/>
            <person name="Grigoriev I.V."/>
            <person name="Mortensen U.H."/>
            <person name="Andersen M.R."/>
            <person name="Baker S.E."/>
        </authorList>
    </citation>
    <scope>NUCLEOTIDE SEQUENCE [LARGE SCALE GENOMIC DNA]</scope>
    <source>
        <strain evidence="1 2">CBS 139.54b</strain>
    </source>
</reference>
<keyword evidence="2" id="KW-1185">Reference proteome</keyword>
<evidence type="ECO:0000313" key="1">
    <source>
        <dbReference type="EMBL" id="RDH29507.1"/>
    </source>
</evidence>
<name>A0A3F3PRE0_9EURO</name>
<protein>
    <submittedName>
        <fullName evidence="1">Uncharacterized protein</fullName>
    </submittedName>
</protein>
<accession>A0A3F3PRE0</accession>